<comment type="caution">
    <text evidence="1">The sequence shown here is derived from an EMBL/GenBank/DDBJ whole genome shotgun (WGS) entry which is preliminary data.</text>
</comment>
<accession>A0A2R9SPP3</accession>
<sequence length="76" mass="8699">MECVYKSSSVPNGNVVLFPQKKFSFEEELTPEQELKYFMLEMAVPVIPGLEERLIRDGKAVDELFMVVADQLFGIK</sequence>
<organism evidence="1 2">
    <name type="scientific">Paenibacillus vortex V453</name>
    <dbReference type="NCBI Taxonomy" id="715225"/>
    <lineage>
        <taxon>Bacteria</taxon>
        <taxon>Bacillati</taxon>
        <taxon>Bacillota</taxon>
        <taxon>Bacilli</taxon>
        <taxon>Bacillales</taxon>
        <taxon>Paenibacillaceae</taxon>
        <taxon>Paenibacillus</taxon>
    </lineage>
</organism>
<dbReference type="Proteomes" id="UP000003094">
    <property type="component" value="Unassembled WGS sequence"/>
</dbReference>
<dbReference type="AlphaFoldDB" id="A0A2R9SPP3"/>
<keyword evidence="2" id="KW-1185">Reference proteome</keyword>
<name>A0A2R9SPP3_9BACL</name>
<evidence type="ECO:0000313" key="2">
    <source>
        <dbReference type="Proteomes" id="UP000003094"/>
    </source>
</evidence>
<dbReference type="KEGG" id="pvo:PVOR_25408"/>
<protein>
    <submittedName>
        <fullName evidence="1">Uncharacterized protein</fullName>
    </submittedName>
</protein>
<dbReference type="RefSeq" id="WP_006211833.1">
    <property type="nucleotide sequence ID" value="NZ_ADHJ01000041.1"/>
</dbReference>
<gene>
    <name evidence="1" type="ORF">PVOR_25408</name>
</gene>
<proteinExistence type="predicted"/>
<reference evidence="1 2" key="1">
    <citation type="journal article" date="2010" name="BMC Genomics">
        <title>Genome sequence of the pattern forming Paenibacillus vortex bacterium reveals potential for thriving in complex environments.</title>
        <authorList>
            <person name="Sirota-Madi A."/>
            <person name="Olender T."/>
            <person name="Helman Y."/>
            <person name="Ingham C."/>
            <person name="Brainis I."/>
            <person name="Roth D."/>
            <person name="Hagi E."/>
            <person name="Brodsky L."/>
            <person name="Leshkowitz D."/>
            <person name="Galatenko V."/>
            <person name="Nikolaev V."/>
            <person name="Mugasimangalam R.C."/>
            <person name="Bransburg-Zabary S."/>
            <person name="Gutnick D.L."/>
            <person name="Lancet D."/>
            <person name="Ben-Jacob E."/>
        </authorList>
    </citation>
    <scope>NUCLEOTIDE SEQUENCE [LARGE SCALE GENOMIC DNA]</scope>
    <source>
        <strain evidence="1 2">V453</strain>
    </source>
</reference>
<evidence type="ECO:0000313" key="1">
    <source>
        <dbReference type="EMBL" id="EFU39357.1"/>
    </source>
</evidence>
<dbReference type="EMBL" id="ADHJ01000041">
    <property type="protein sequence ID" value="EFU39357.1"/>
    <property type="molecule type" value="Genomic_DNA"/>
</dbReference>